<sequence>LPINKHFTLLHSPLLLLLPEDKDIKNDLFSNIPASHTSCSASL</sequence>
<keyword evidence="2" id="KW-1185">Reference proteome</keyword>
<comment type="caution">
    <text evidence="1">The sequence shown here is derived from an EMBL/GenBank/DDBJ whole genome shotgun (WGS) entry which is preliminary data.</text>
</comment>
<evidence type="ECO:0000313" key="2">
    <source>
        <dbReference type="Proteomes" id="UP000789920"/>
    </source>
</evidence>
<gene>
    <name evidence="1" type="ORF">RPERSI_LOCUS23706</name>
</gene>
<evidence type="ECO:0000313" key="1">
    <source>
        <dbReference type="EMBL" id="CAG8813173.1"/>
    </source>
</evidence>
<dbReference type="Proteomes" id="UP000789920">
    <property type="component" value="Unassembled WGS sequence"/>
</dbReference>
<feature type="non-terminal residue" evidence="1">
    <location>
        <position position="1"/>
    </location>
</feature>
<name>A0ACA9RVV4_9GLOM</name>
<dbReference type="EMBL" id="CAJVQC010074618">
    <property type="protein sequence ID" value="CAG8813173.1"/>
    <property type="molecule type" value="Genomic_DNA"/>
</dbReference>
<protein>
    <submittedName>
        <fullName evidence="1">6184_t:CDS:1</fullName>
    </submittedName>
</protein>
<proteinExistence type="predicted"/>
<accession>A0ACA9RVV4</accession>
<organism evidence="1 2">
    <name type="scientific">Racocetra persica</name>
    <dbReference type="NCBI Taxonomy" id="160502"/>
    <lineage>
        <taxon>Eukaryota</taxon>
        <taxon>Fungi</taxon>
        <taxon>Fungi incertae sedis</taxon>
        <taxon>Mucoromycota</taxon>
        <taxon>Glomeromycotina</taxon>
        <taxon>Glomeromycetes</taxon>
        <taxon>Diversisporales</taxon>
        <taxon>Gigasporaceae</taxon>
        <taxon>Racocetra</taxon>
    </lineage>
</organism>
<reference evidence="1" key="1">
    <citation type="submission" date="2021-06" db="EMBL/GenBank/DDBJ databases">
        <authorList>
            <person name="Kallberg Y."/>
            <person name="Tangrot J."/>
            <person name="Rosling A."/>
        </authorList>
    </citation>
    <scope>NUCLEOTIDE SEQUENCE</scope>
    <source>
        <strain evidence="1">MA461A</strain>
    </source>
</reference>